<dbReference type="NCBIfam" id="NF000755">
    <property type="entry name" value="PRK00046.1"/>
    <property type="match status" value="1"/>
</dbReference>
<dbReference type="GeneID" id="66739998"/>
<evidence type="ECO:0000256" key="5">
    <source>
        <dbReference type="ARBA" id="ARBA00010485"/>
    </source>
</evidence>
<dbReference type="Pfam" id="PF02873">
    <property type="entry name" value="MurB_C"/>
    <property type="match status" value="1"/>
</dbReference>
<evidence type="ECO:0000256" key="13">
    <source>
        <dbReference type="ARBA" id="ARBA00022960"/>
    </source>
</evidence>
<evidence type="ECO:0000256" key="6">
    <source>
        <dbReference type="ARBA" id="ARBA00012518"/>
    </source>
</evidence>
<keyword evidence="16 20" id="KW-0131">Cell cycle</keyword>
<dbReference type="GO" id="GO:0071555">
    <property type="term" value="P:cell wall organization"/>
    <property type="evidence" value="ECO:0007669"/>
    <property type="project" value="UniProtKB-KW"/>
</dbReference>
<keyword evidence="10 20" id="KW-0285">Flavoprotein</keyword>
<dbReference type="GO" id="GO:0008762">
    <property type="term" value="F:UDP-N-acetylmuramate dehydrogenase activity"/>
    <property type="evidence" value="ECO:0007669"/>
    <property type="project" value="UniProtKB-UniRule"/>
</dbReference>
<evidence type="ECO:0000256" key="12">
    <source>
        <dbReference type="ARBA" id="ARBA00022857"/>
    </source>
</evidence>
<feature type="active site" description="Proton donor" evidence="20">
    <location>
        <position position="235"/>
    </location>
</feature>
<keyword evidence="22" id="KW-1185">Reference proteome</keyword>
<keyword evidence="11 20" id="KW-0274">FAD</keyword>
<dbReference type="InterPro" id="IPR003170">
    <property type="entry name" value="MurB"/>
</dbReference>
<organism evidence="21 22">
    <name type="scientific">Piscirickettsia salmonis</name>
    <dbReference type="NCBI Taxonomy" id="1238"/>
    <lineage>
        <taxon>Bacteria</taxon>
        <taxon>Pseudomonadati</taxon>
        <taxon>Pseudomonadota</taxon>
        <taxon>Gammaproteobacteria</taxon>
        <taxon>Thiotrichales</taxon>
        <taxon>Piscirickettsiaceae</taxon>
        <taxon>Piscirickettsia</taxon>
    </lineage>
</organism>
<evidence type="ECO:0000313" key="21">
    <source>
        <dbReference type="EMBL" id="QGO06929.1"/>
    </source>
</evidence>
<evidence type="ECO:0000256" key="16">
    <source>
        <dbReference type="ARBA" id="ARBA00023306"/>
    </source>
</evidence>
<dbReference type="InterPro" id="IPR016166">
    <property type="entry name" value="FAD-bd_PCMH"/>
</dbReference>
<evidence type="ECO:0000256" key="14">
    <source>
        <dbReference type="ARBA" id="ARBA00022984"/>
    </source>
</evidence>
<feature type="active site" evidence="20">
    <location>
        <position position="163"/>
    </location>
</feature>
<evidence type="ECO:0000256" key="1">
    <source>
        <dbReference type="ARBA" id="ARBA00001974"/>
    </source>
</evidence>
<evidence type="ECO:0000256" key="7">
    <source>
        <dbReference type="ARBA" id="ARBA00015188"/>
    </source>
</evidence>
<dbReference type="GO" id="GO:0009252">
    <property type="term" value="P:peptidoglycan biosynthetic process"/>
    <property type="evidence" value="ECO:0007669"/>
    <property type="project" value="UniProtKB-UniRule"/>
</dbReference>
<dbReference type="EC" id="1.3.1.98" evidence="6 20"/>
<gene>
    <name evidence="20 21" type="primary">murB</name>
    <name evidence="21" type="ORF">Psal009_02864</name>
</gene>
<dbReference type="PROSITE" id="PS51387">
    <property type="entry name" value="FAD_PCMH"/>
    <property type="match status" value="1"/>
</dbReference>
<name>A0A9Q6LP77_PISSA</name>
<dbReference type="Pfam" id="PF01565">
    <property type="entry name" value="FAD_binding_4"/>
    <property type="match status" value="1"/>
</dbReference>
<dbReference type="Gene3D" id="3.30.465.10">
    <property type="match status" value="1"/>
</dbReference>
<evidence type="ECO:0000256" key="19">
    <source>
        <dbReference type="ARBA" id="ARBA00048914"/>
    </source>
</evidence>
<feature type="active site" evidence="20">
    <location>
        <position position="332"/>
    </location>
</feature>
<evidence type="ECO:0000256" key="18">
    <source>
        <dbReference type="ARBA" id="ARBA00031026"/>
    </source>
</evidence>
<protein>
    <recommendedName>
        <fullName evidence="7 20">UDP-N-acetylenolpyruvoylglucosamine reductase</fullName>
        <ecNumber evidence="6 20">1.3.1.98</ecNumber>
    </recommendedName>
    <alternativeName>
        <fullName evidence="18 20">UDP-N-acetylmuramate dehydrogenase</fullName>
    </alternativeName>
</protein>
<dbReference type="InterPro" id="IPR036635">
    <property type="entry name" value="MurB_C_sf"/>
</dbReference>
<dbReference type="GO" id="GO:0008360">
    <property type="term" value="P:regulation of cell shape"/>
    <property type="evidence" value="ECO:0007669"/>
    <property type="project" value="UniProtKB-KW"/>
</dbReference>
<dbReference type="Proteomes" id="UP000422232">
    <property type="component" value="Chromosome"/>
</dbReference>
<proteinExistence type="inferred from homology"/>
<keyword evidence="13 20" id="KW-0133">Cell shape</keyword>
<dbReference type="Gene3D" id="3.30.43.10">
    <property type="entry name" value="Uridine Diphospho-n-acetylenolpyruvylglucosamine Reductase, domain 2"/>
    <property type="match status" value="1"/>
</dbReference>
<dbReference type="GO" id="GO:0051301">
    <property type="term" value="P:cell division"/>
    <property type="evidence" value="ECO:0007669"/>
    <property type="project" value="UniProtKB-KW"/>
</dbReference>
<evidence type="ECO:0000256" key="17">
    <source>
        <dbReference type="ARBA" id="ARBA00023316"/>
    </source>
</evidence>
<evidence type="ECO:0000256" key="20">
    <source>
        <dbReference type="HAMAP-Rule" id="MF_00037"/>
    </source>
</evidence>
<dbReference type="GO" id="GO:0071949">
    <property type="term" value="F:FAD binding"/>
    <property type="evidence" value="ECO:0007669"/>
    <property type="project" value="InterPro"/>
</dbReference>
<keyword evidence="14 20" id="KW-0573">Peptidoglycan synthesis</keyword>
<dbReference type="NCBIfam" id="TIGR00179">
    <property type="entry name" value="murB"/>
    <property type="match status" value="1"/>
</dbReference>
<dbReference type="AlphaFoldDB" id="A0A9Q6LP77"/>
<evidence type="ECO:0000256" key="8">
    <source>
        <dbReference type="ARBA" id="ARBA00022490"/>
    </source>
</evidence>
<keyword evidence="9 20" id="KW-0132">Cell division</keyword>
<dbReference type="PANTHER" id="PTHR21071:SF4">
    <property type="entry name" value="UDP-N-ACETYLENOLPYRUVOYLGLUCOSAMINE REDUCTASE"/>
    <property type="match status" value="1"/>
</dbReference>
<comment type="catalytic activity">
    <reaction evidence="19 20">
        <text>UDP-N-acetyl-alpha-D-muramate + NADP(+) = UDP-N-acetyl-3-O-(1-carboxyvinyl)-alpha-D-glucosamine + NADPH + H(+)</text>
        <dbReference type="Rhea" id="RHEA:12248"/>
        <dbReference type="ChEBI" id="CHEBI:15378"/>
        <dbReference type="ChEBI" id="CHEBI:57783"/>
        <dbReference type="ChEBI" id="CHEBI:58349"/>
        <dbReference type="ChEBI" id="CHEBI:68483"/>
        <dbReference type="ChEBI" id="CHEBI:70757"/>
        <dbReference type="EC" id="1.3.1.98"/>
    </reaction>
</comment>
<dbReference type="InterPro" id="IPR016167">
    <property type="entry name" value="FAD-bd_PCMH_sub1"/>
</dbReference>
<dbReference type="InterPro" id="IPR036318">
    <property type="entry name" value="FAD-bd_PCMH-like_sf"/>
</dbReference>
<comment type="pathway">
    <text evidence="4 20">Cell wall biogenesis; peptidoglycan biosynthesis.</text>
</comment>
<sequence>MNILKNFSLKAYNSLALPVLAKYFIRIDSIDELEKLSQDYQLNTLPWLVLGRGSNVVFLDDYPGVVIYLNLTRVDYYISDDAVYVHADAGVVWDALIEDTLSKGYPGLENLSLIPGTVGAAPVQNIGAYGAELKDYFFTLTAWDRQHQRFCYLDSHDCCFAYRHSIFKDKPGRYIILKIVLKLKLPRAWRPQLQYQALSVAMADQALIADNIRQRVCELRRAKLPDLDYLPNVGSFFKNPCINKALFKKLKALYGDLPHFAAGVIGQVKLPAAWLIERAGWRGKALGRVGMYEKQALVLVNHGGALGHEVMALAKRVQEDVWEKFAVQLEIEPQLFGRAVDEKSA</sequence>
<comment type="cofactor">
    <cofactor evidence="1 20">
        <name>FAD</name>
        <dbReference type="ChEBI" id="CHEBI:57692"/>
    </cofactor>
</comment>
<dbReference type="RefSeq" id="WP_032126482.1">
    <property type="nucleotide sequence ID" value="NZ_CP012413.1"/>
</dbReference>
<dbReference type="HAMAP" id="MF_00037">
    <property type="entry name" value="MurB"/>
    <property type="match status" value="1"/>
</dbReference>
<accession>A0A9Q6LP77</accession>
<dbReference type="GO" id="GO:0005829">
    <property type="term" value="C:cytosol"/>
    <property type="evidence" value="ECO:0007669"/>
    <property type="project" value="TreeGrafter"/>
</dbReference>
<reference evidence="21 22" key="1">
    <citation type="submission" date="2019-04" db="EMBL/GenBank/DDBJ databases">
        <title>Complete genome sequencing of Piscirickettsia salmonis strain Psal-009.</title>
        <authorList>
            <person name="Schober I."/>
            <person name="Bunk B."/>
            <person name="Sproer C."/>
            <person name="Carril G.P."/>
            <person name="Riedel T."/>
            <person name="Flores-Herrera P.A."/>
            <person name="Nourdin-Galindo G."/>
            <person name="Marshall S.H."/>
            <person name="Overmann J."/>
        </authorList>
    </citation>
    <scope>NUCLEOTIDE SEQUENCE [LARGE SCALE GENOMIC DNA]</scope>
    <source>
        <strain evidence="21 22">Psal-009</strain>
    </source>
</reference>
<keyword evidence="17 20" id="KW-0961">Cell wall biogenesis/degradation</keyword>
<comment type="subcellular location">
    <subcellularLocation>
        <location evidence="3 20">Cytoplasm</location>
    </subcellularLocation>
</comment>
<dbReference type="InterPro" id="IPR006094">
    <property type="entry name" value="Oxid_FAD_bind_N"/>
</dbReference>
<dbReference type="EMBL" id="CP038908">
    <property type="protein sequence ID" value="QGO06929.1"/>
    <property type="molecule type" value="Genomic_DNA"/>
</dbReference>
<evidence type="ECO:0000256" key="4">
    <source>
        <dbReference type="ARBA" id="ARBA00004752"/>
    </source>
</evidence>
<evidence type="ECO:0000256" key="11">
    <source>
        <dbReference type="ARBA" id="ARBA00022827"/>
    </source>
</evidence>
<evidence type="ECO:0000256" key="3">
    <source>
        <dbReference type="ARBA" id="ARBA00004496"/>
    </source>
</evidence>
<dbReference type="PANTHER" id="PTHR21071">
    <property type="entry name" value="UDP-N-ACETYLENOLPYRUVOYLGLUCOSAMINE REDUCTASE"/>
    <property type="match status" value="1"/>
</dbReference>
<evidence type="ECO:0000256" key="10">
    <source>
        <dbReference type="ARBA" id="ARBA00022630"/>
    </source>
</evidence>
<keyword evidence="15 20" id="KW-0560">Oxidoreductase</keyword>
<keyword evidence="8 20" id="KW-0963">Cytoplasm</keyword>
<dbReference type="InterPro" id="IPR016169">
    <property type="entry name" value="FAD-bd_PCMH_sub2"/>
</dbReference>
<dbReference type="SUPFAM" id="SSF56176">
    <property type="entry name" value="FAD-binding/transporter-associated domain-like"/>
    <property type="match status" value="1"/>
</dbReference>
<keyword evidence="12 20" id="KW-0521">NADP</keyword>
<evidence type="ECO:0000256" key="9">
    <source>
        <dbReference type="ARBA" id="ARBA00022618"/>
    </source>
</evidence>
<evidence type="ECO:0000256" key="2">
    <source>
        <dbReference type="ARBA" id="ARBA00003921"/>
    </source>
</evidence>
<evidence type="ECO:0000256" key="15">
    <source>
        <dbReference type="ARBA" id="ARBA00023002"/>
    </source>
</evidence>
<dbReference type="InterPro" id="IPR011601">
    <property type="entry name" value="MurB_C"/>
</dbReference>
<comment type="function">
    <text evidence="2 20">Cell wall formation.</text>
</comment>
<evidence type="ECO:0000313" key="22">
    <source>
        <dbReference type="Proteomes" id="UP000422232"/>
    </source>
</evidence>
<dbReference type="SUPFAM" id="SSF56194">
    <property type="entry name" value="Uridine diphospho-N-Acetylenolpyruvylglucosamine reductase, MurB, C-terminal domain"/>
    <property type="match status" value="1"/>
</dbReference>
<dbReference type="Gene3D" id="3.90.78.10">
    <property type="entry name" value="UDP-N-acetylenolpyruvoylglucosamine reductase, C-terminal domain"/>
    <property type="match status" value="1"/>
</dbReference>
<comment type="similarity">
    <text evidence="5 20">Belongs to the MurB family.</text>
</comment>